<accession>A0A0L0FVE3</accession>
<evidence type="ECO:0000313" key="3">
    <source>
        <dbReference type="Proteomes" id="UP000054560"/>
    </source>
</evidence>
<dbReference type="GeneID" id="25908208"/>
<dbReference type="InterPro" id="IPR057854">
    <property type="entry name" value="TPR_WDR11"/>
</dbReference>
<keyword evidence="3" id="KW-1185">Reference proteome</keyword>
<dbReference type="Pfam" id="PF23753">
    <property type="entry name" value="TPR_WDR11"/>
    <property type="match status" value="1"/>
</dbReference>
<sequence>SQRIVQDLIFAGKHREAIHRLMKIDPAHPRFVEDAYKTVSIASLHLEKDERESVITLTAVNMMSSGHVTDGVQMLCIIGKYATACNYLQTYGMWEKAAMLAKSKLTREEYSAILQRHVEYLASPRMNRIVEAVKLSLSLGSFVKTLELMLRIDSPSLACLFMHSLEEYGYLDCTLTQEDVKLIDETELNEQTPETHRKSLVRRVYREYAEYLMKMENVKASHYYCDLTLDPILKELLSTPQPLPPSKT</sequence>
<dbReference type="Proteomes" id="UP000054560">
    <property type="component" value="Unassembled WGS sequence"/>
</dbReference>
<feature type="non-terminal residue" evidence="2">
    <location>
        <position position="1"/>
    </location>
</feature>
<proteinExistence type="predicted"/>
<dbReference type="STRING" id="667725.A0A0L0FVE3"/>
<dbReference type="AlphaFoldDB" id="A0A0L0FVE3"/>
<dbReference type="OrthoDB" id="1291858at2759"/>
<dbReference type="InterPro" id="IPR039694">
    <property type="entry name" value="WDR11"/>
</dbReference>
<dbReference type="GO" id="GO:0005737">
    <property type="term" value="C:cytoplasm"/>
    <property type="evidence" value="ECO:0007669"/>
    <property type="project" value="TreeGrafter"/>
</dbReference>
<evidence type="ECO:0000313" key="2">
    <source>
        <dbReference type="EMBL" id="KNC79913.1"/>
    </source>
</evidence>
<protein>
    <recommendedName>
        <fullName evidence="1">WDR11 TPR domain-containing protein</fullName>
    </recommendedName>
</protein>
<organism evidence="2 3">
    <name type="scientific">Sphaeroforma arctica JP610</name>
    <dbReference type="NCBI Taxonomy" id="667725"/>
    <lineage>
        <taxon>Eukaryota</taxon>
        <taxon>Ichthyosporea</taxon>
        <taxon>Ichthyophonida</taxon>
        <taxon>Sphaeroforma</taxon>
    </lineage>
</organism>
<name>A0A0L0FVE3_9EUKA</name>
<feature type="domain" description="WDR11 TPR" evidence="1">
    <location>
        <begin position="2"/>
        <end position="212"/>
    </location>
</feature>
<gene>
    <name evidence="2" type="ORF">SARC_07704</name>
</gene>
<dbReference type="PANTHER" id="PTHR14593">
    <property type="entry name" value="WD REPEAT-CONTAINING PROTEIN 11"/>
    <property type="match status" value="1"/>
</dbReference>
<reference evidence="2 3" key="1">
    <citation type="submission" date="2011-02" db="EMBL/GenBank/DDBJ databases">
        <title>The Genome Sequence of Sphaeroforma arctica JP610.</title>
        <authorList>
            <consortium name="The Broad Institute Genome Sequencing Platform"/>
            <person name="Russ C."/>
            <person name="Cuomo C."/>
            <person name="Young S.K."/>
            <person name="Zeng Q."/>
            <person name="Gargeya S."/>
            <person name="Alvarado L."/>
            <person name="Berlin A."/>
            <person name="Chapman S.B."/>
            <person name="Chen Z."/>
            <person name="Freedman E."/>
            <person name="Gellesch M."/>
            <person name="Goldberg J."/>
            <person name="Griggs A."/>
            <person name="Gujja S."/>
            <person name="Heilman E."/>
            <person name="Heiman D."/>
            <person name="Howarth C."/>
            <person name="Mehta T."/>
            <person name="Neiman D."/>
            <person name="Pearson M."/>
            <person name="Roberts A."/>
            <person name="Saif S."/>
            <person name="Shea T."/>
            <person name="Shenoy N."/>
            <person name="Sisk P."/>
            <person name="Stolte C."/>
            <person name="Sykes S."/>
            <person name="White J."/>
            <person name="Yandava C."/>
            <person name="Burger G."/>
            <person name="Gray M.W."/>
            <person name="Holland P.W.H."/>
            <person name="King N."/>
            <person name="Lang F.B.F."/>
            <person name="Roger A.J."/>
            <person name="Ruiz-Trillo I."/>
            <person name="Haas B."/>
            <person name="Nusbaum C."/>
            <person name="Birren B."/>
        </authorList>
    </citation>
    <scope>NUCLEOTIDE SEQUENCE [LARGE SCALE GENOMIC DNA]</scope>
    <source>
        <strain evidence="2 3">JP610</strain>
    </source>
</reference>
<dbReference type="RefSeq" id="XP_014153815.1">
    <property type="nucleotide sequence ID" value="XM_014298340.1"/>
</dbReference>
<dbReference type="PANTHER" id="PTHR14593:SF5">
    <property type="entry name" value="WD REPEAT-CONTAINING PROTEIN 11"/>
    <property type="match status" value="1"/>
</dbReference>
<dbReference type="EMBL" id="KQ242225">
    <property type="protein sequence ID" value="KNC79913.1"/>
    <property type="molecule type" value="Genomic_DNA"/>
</dbReference>
<dbReference type="eggNOG" id="KOG1912">
    <property type="taxonomic scope" value="Eukaryota"/>
</dbReference>
<evidence type="ECO:0000259" key="1">
    <source>
        <dbReference type="Pfam" id="PF23753"/>
    </source>
</evidence>